<dbReference type="Pfam" id="PF00589">
    <property type="entry name" value="Phage_integrase"/>
    <property type="match status" value="1"/>
</dbReference>
<evidence type="ECO:0000256" key="1">
    <source>
        <dbReference type="ARBA" id="ARBA00008857"/>
    </source>
</evidence>
<sequence length="468" mass="52576">MASVAKDGKGWRILFVAPDGRRKTVRLGPVDRKGAESIRHHVEALLSARIAGLPIPQATAIWLSSIGDTLRARLISAGLIDAQHLPGITLKAFLDDYFKRRASVRPSTLSHWKQVAWCLVTFFGEERLLASITLGDAADFACWLKTPKAWRNRTGERCLSATTIGKRLRTAKQFFQDAVDHELLPRNPFAKLVSRCGSNRARDYFVTPEEAWKVLDACPDAEWRALFSLARWGALRCPSEILALTWADVDWERGRLRVPSPKTAHHPGHAERIIPLFPELRQALEELWNITPEGTVYVINRYRSPAVNLRTQLQRIIRRAGLKPWPKLWQNLRATRATELAREYPQHVAAAWCGHSIRIADAHYWQVTDADFAQAIGYPARPVTNDSQTAGSVQMNSGTESGTQVAQNAAQQVRARDGKMKNFSSQVSMNSYVLQRDAKRNLLLQDDLARLAGFEPATYGLGNRRSIP</sequence>
<comment type="similarity">
    <text evidence="1">Belongs to the 'phage' integrase family.</text>
</comment>
<dbReference type="PANTHER" id="PTHR30349:SF41">
    <property type="entry name" value="INTEGRASE_RECOMBINASE PROTEIN MJ0367-RELATED"/>
    <property type="match status" value="1"/>
</dbReference>
<dbReference type="Pfam" id="PF13102">
    <property type="entry name" value="Phage_int_SAM_5"/>
    <property type="match status" value="1"/>
</dbReference>
<reference evidence="5 6" key="1">
    <citation type="journal article" name="Front. Microbiol.">
        <title>Sugar Metabolism of the First Thermophilic Planctomycete Thermogutta terrifontis: Comparative Genomic and Transcriptomic Approaches.</title>
        <authorList>
            <person name="Elcheninov A.G."/>
            <person name="Menzel P."/>
            <person name="Gudbergsdottir S.R."/>
            <person name="Slesarev A.I."/>
            <person name="Kadnikov V.V."/>
            <person name="Krogh A."/>
            <person name="Bonch-Osmolovskaya E.A."/>
            <person name="Peng X."/>
            <person name="Kublanov I.V."/>
        </authorList>
    </citation>
    <scope>NUCLEOTIDE SEQUENCE [LARGE SCALE GENOMIC DNA]</scope>
    <source>
        <strain evidence="5 6">R1</strain>
    </source>
</reference>
<dbReference type="InterPro" id="IPR025269">
    <property type="entry name" value="SAM-like_dom"/>
</dbReference>
<gene>
    <name evidence="5" type="ORF">THTE_3440</name>
</gene>
<protein>
    <recommendedName>
        <fullName evidence="4">Tyr recombinase domain-containing protein</fullName>
    </recommendedName>
</protein>
<keyword evidence="6" id="KW-1185">Reference proteome</keyword>
<dbReference type="KEGG" id="ttf:THTE_3440"/>
<evidence type="ECO:0000256" key="3">
    <source>
        <dbReference type="ARBA" id="ARBA00023172"/>
    </source>
</evidence>
<evidence type="ECO:0000259" key="4">
    <source>
        <dbReference type="PROSITE" id="PS51898"/>
    </source>
</evidence>
<dbReference type="GO" id="GO:0006310">
    <property type="term" value="P:DNA recombination"/>
    <property type="evidence" value="ECO:0007669"/>
    <property type="project" value="UniProtKB-KW"/>
</dbReference>
<dbReference type="GO" id="GO:0015074">
    <property type="term" value="P:DNA integration"/>
    <property type="evidence" value="ECO:0007669"/>
    <property type="project" value="InterPro"/>
</dbReference>
<dbReference type="CDD" id="cd00397">
    <property type="entry name" value="DNA_BRE_C"/>
    <property type="match status" value="1"/>
</dbReference>
<organism evidence="5 6">
    <name type="scientific">Thermogutta terrifontis</name>
    <dbReference type="NCBI Taxonomy" id="1331910"/>
    <lineage>
        <taxon>Bacteria</taxon>
        <taxon>Pseudomonadati</taxon>
        <taxon>Planctomycetota</taxon>
        <taxon>Planctomycetia</taxon>
        <taxon>Pirellulales</taxon>
        <taxon>Thermoguttaceae</taxon>
        <taxon>Thermogutta</taxon>
    </lineage>
</organism>
<accession>A0A286RJE9</accession>
<keyword evidence="2" id="KW-0238">DNA-binding</keyword>
<keyword evidence="3" id="KW-0233">DNA recombination</keyword>
<dbReference type="Gene3D" id="1.10.150.130">
    <property type="match status" value="1"/>
</dbReference>
<dbReference type="PROSITE" id="PS51898">
    <property type="entry name" value="TYR_RECOMBINASE"/>
    <property type="match status" value="1"/>
</dbReference>
<evidence type="ECO:0000256" key="2">
    <source>
        <dbReference type="ARBA" id="ARBA00023125"/>
    </source>
</evidence>
<dbReference type="InterPro" id="IPR011010">
    <property type="entry name" value="DNA_brk_join_enz"/>
</dbReference>
<evidence type="ECO:0000313" key="6">
    <source>
        <dbReference type="Proteomes" id="UP000215086"/>
    </source>
</evidence>
<feature type="domain" description="Tyr recombinase" evidence="4">
    <location>
        <begin position="201"/>
        <end position="377"/>
    </location>
</feature>
<dbReference type="SUPFAM" id="SSF56349">
    <property type="entry name" value="DNA breaking-rejoining enzymes"/>
    <property type="match status" value="1"/>
</dbReference>
<dbReference type="AlphaFoldDB" id="A0A286RJE9"/>
<dbReference type="InterPro" id="IPR002104">
    <property type="entry name" value="Integrase_catalytic"/>
</dbReference>
<name>A0A286RJE9_9BACT</name>
<dbReference type="GO" id="GO:0003677">
    <property type="term" value="F:DNA binding"/>
    <property type="evidence" value="ECO:0007669"/>
    <property type="project" value="UniProtKB-KW"/>
</dbReference>
<dbReference type="EMBL" id="CP018477">
    <property type="protein sequence ID" value="ASV76042.1"/>
    <property type="molecule type" value="Genomic_DNA"/>
</dbReference>
<dbReference type="Gene3D" id="1.10.443.10">
    <property type="entry name" value="Intergrase catalytic core"/>
    <property type="match status" value="1"/>
</dbReference>
<dbReference type="PANTHER" id="PTHR30349">
    <property type="entry name" value="PHAGE INTEGRASE-RELATED"/>
    <property type="match status" value="1"/>
</dbReference>
<dbReference type="InterPro" id="IPR010998">
    <property type="entry name" value="Integrase_recombinase_N"/>
</dbReference>
<dbReference type="InterPro" id="IPR013762">
    <property type="entry name" value="Integrase-like_cat_sf"/>
</dbReference>
<evidence type="ECO:0000313" key="5">
    <source>
        <dbReference type="EMBL" id="ASV76042.1"/>
    </source>
</evidence>
<dbReference type="InterPro" id="IPR050090">
    <property type="entry name" value="Tyrosine_recombinase_XerCD"/>
</dbReference>
<proteinExistence type="inferred from homology"/>
<dbReference type="Proteomes" id="UP000215086">
    <property type="component" value="Chromosome"/>
</dbReference>